<reference evidence="1 2" key="1">
    <citation type="submission" date="2016-06" db="EMBL/GenBank/DDBJ databases">
        <title>Draft genome of Moraxella nonliquefaciens CCUG 60284.</title>
        <authorList>
            <person name="Salva-Serra F."/>
            <person name="Engstrom-Jakobsson H."/>
            <person name="Thorell K."/>
            <person name="Gonzales-Siles L."/>
            <person name="Karlsson R."/>
            <person name="Boulund F."/>
            <person name="Engstrand L."/>
            <person name="Kristiansson E."/>
            <person name="Moore E."/>
        </authorList>
    </citation>
    <scope>NUCLEOTIDE SEQUENCE [LARGE SCALE GENOMIC DNA]</scope>
    <source>
        <strain evidence="1 2">CCUG 60284</strain>
    </source>
</reference>
<dbReference type="Proteomes" id="UP000092671">
    <property type="component" value="Unassembled WGS sequence"/>
</dbReference>
<dbReference type="RefSeq" id="WP_066893540.1">
    <property type="nucleotide sequence ID" value="NZ_LZDN01000032.1"/>
</dbReference>
<proteinExistence type="predicted"/>
<sequence>MNTNITHNPKTGLFEFDGKLFADLEAVRHYQEVTGTPATAPNNGKITVEVIYTVQCKELNVYQEFSDFDTAHTFATQLEQDCPTAHIEKAKVTLFFDDWDNDNRGQV</sequence>
<dbReference type="EMBL" id="LZDN01000032">
    <property type="protein sequence ID" value="OBX49668.1"/>
    <property type="molecule type" value="Genomic_DNA"/>
</dbReference>
<comment type="caution">
    <text evidence="1">The sequence shown here is derived from an EMBL/GenBank/DDBJ whole genome shotgun (WGS) entry which is preliminary data.</text>
</comment>
<evidence type="ECO:0000313" key="2">
    <source>
        <dbReference type="Proteomes" id="UP000092671"/>
    </source>
</evidence>
<accession>A0A1B8PIZ8</accession>
<protein>
    <submittedName>
        <fullName evidence="1">Uncharacterized protein</fullName>
    </submittedName>
</protein>
<evidence type="ECO:0000313" key="1">
    <source>
        <dbReference type="EMBL" id="OBX49668.1"/>
    </source>
</evidence>
<organism evidence="1 2">
    <name type="scientific">Moraxella nonliquefaciens</name>
    <dbReference type="NCBI Taxonomy" id="478"/>
    <lineage>
        <taxon>Bacteria</taxon>
        <taxon>Pseudomonadati</taxon>
        <taxon>Pseudomonadota</taxon>
        <taxon>Gammaproteobacteria</taxon>
        <taxon>Moraxellales</taxon>
        <taxon>Moraxellaceae</taxon>
        <taxon>Moraxella</taxon>
    </lineage>
</organism>
<dbReference type="AlphaFoldDB" id="A0A1B8PIZ8"/>
<name>A0A1B8PIZ8_MORNO</name>
<gene>
    <name evidence="1" type="ORF">A9Z60_10185</name>
</gene>